<dbReference type="Proteomes" id="UP000276103">
    <property type="component" value="Unassembled WGS sequence"/>
</dbReference>
<gene>
    <name evidence="1" type="ORF">DSM107003_36550</name>
</gene>
<evidence type="ECO:0000313" key="1">
    <source>
        <dbReference type="EMBL" id="RUS94526.1"/>
    </source>
</evidence>
<dbReference type="AlphaFoldDB" id="A0A3S1C0N2"/>
<dbReference type="EMBL" id="RSCM01000013">
    <property type="protein sequence ID" value="RUS94526.1"/>
    <property type="molecule type" value="Genomic_DNA"/>
</dbReference>
<sequence length="144" mass="16174">MPYILMIEGQEIPIADEIAATDETLRNALTPFYPEIAHAEITRTDKDGVTQIRMVKKAGTKGLGDILQTLITCEHQFNPALLLSWQIKMLEIQGHLNIENLLLLQNELETAITTGREWQTELEKSLNILKKSPPIPSQIPISGF</sequence>
<dbReference type="OrthoDB" id="464394at2"/>
<dbReference type="RefSeq" id="WP_127055516.1">
    <property type="nucleotide sequence ID" value="NZ_RSCM01000013.1"/>
</dbReference>
<keyword evidence="2" id="KW-1185">Reference proteome</keyword>
<reference evidence="1 2" key="1">
    <citation type="journal article" date="2019" name="Genome Biol. Evol.">
        <title>Day and night: Metabolic profiles and evolutionary relationships of six axenic non-marine cyanobacteria.</title>
        <authorList>
            <person name="Will S.E."/>
            <person name="Henke P."/>
            <person name="Boedeker C."/>
            <person name="Huang S."/>
            <person name="Brinkmann H."/>
            <person name="Rohde M."/>
            <person name="Jarek M."/>
            <person name="Friedl T."/>
            <person name="Seufert S."/>
            <person name="Schumacher M."/>
            <person name="Overmann J."/>
            <person name="Neumann-Schaal M."/>
            <person name="Petersen J."/>
        </authorList>
    </citation>
    <scope>NUCLEOTIDE SEQUENCE [LARGE SCALE GENOMIC DNA]</scope>
    <source>
        <strain evidence="1 2">SAG 1403-4b</strain>
    </source>
</reference>
<evidence type="ECO:0000313" key="2">
    <source>
        <dbReference type="Proteomes" id="UP000276103"/>
    </source>
</evidence>
<comment type="caution">
    <text evidence="1">The sequence shown here is derived from an EMBL/GenBank/DDBJ whole genome shotgun (WGS) entry which is preliminary data.</text>
</comment>
<accession>A0A3S1C0N2</accession>
<organism evidence="1 2">
    <name type="scientific">Trichormus variabilis SAG 1403-4b</name>
    <dbReference type="NCBI Taxonomy" id="447716"/>
    <lineage>
        <taxon>Bacteria</taxon>
        <taxon>Bacillati</taxon>
        <taxon>Cyanobacteriota</taxon>
        <taxon>Cyanophyceae</taxon>
        <taxon>Nostocales</taxon>
        <taxon>Nostocaceae</taxon>
        <taxon>Trichormus</taxon>
    </lineage>
</organism>
<name>A0A3S1C0N2_ANAVA</name>
<protein>
    <submittedName>
        <fullName evidence="1">Uncharacterized protein</fullName>
    </submittedName>
</protein>
<proteinExistence type="predicted"/>